<protein>
    <submittedName>
        <fullName evidence="2">Uncharacterized protein</fullName>
    </submittedName>
</protein>
<proteinExistence type="predicted"/>
<sequence length="297" mass="32255">MVTSMRTSGGRTKRIRLIRREINTLRQKMSQQHNVPPVNGNSKDDDDEEEEEEKKKKKKKEQKEKITKNDKVDVDSEPLSDVPNSGSDDSPPVLELTCPVSSPLPGDAPLEPPVLGIVTGGQRSPGRSYKRQRSSLRGSKSQGEDEAEVGETPSSQPEAVHEVTPLGTPPTLPLVGVGRRTSVLFKKAKNGARKNKCSQWQNGKTSDEKTNGLDGTAVHPNSPSVNITTLPPTPNASPEPSSPSSHQLRSRGPSSESEHDKPPAPPKEEGKAEYILTSQTLSLQESSALSSFNVWFC</sequence>
<evidence type="ECO:0000256" key="1">
    <source>
        <dbReference type="SAM" id="MobiDB-lite"/>
    </source>
</evidence>
<feature type="region of interest" description="Disordered" evidence="1">
    <location>
        <begin position="1"/>
        <end position="272"/>
    </location>
</feature>
<evidence type="ECO:0000313" key="2">
    <source>
        <dbReference type="EMBL" id="MEQ2216439.1"/>
    </source>
</evidence>
<keyword evidence="3" id="KW-1185">Reference proteome</keyword>
<reference evidence="2 3" key="1">
    <citation type="submission" date="2021-06" db="EMBL/GenBank/DDBJ databases">
        <authorList>
            <person name="Palmer J.M."/>
        </authorList>
    </citation>
    <scope>NUCLEOTIDE SEQUENCE [LARGE SCALE GENOMIC DNA]</scope>
    <source>
        <strain evidence="2 3">XC_2019</strain>
        <tissue evidence="2">Muscle</tissue>
    </source>
</reference>
<feature type="compositionally biased region" description="Basic and acidic residues" evidence="1">
    <location>
        <begin position="61"/>
        <end position="74"/>
    </location>
</feature>
<feature type="compositionally biased region" description="Basic residues" evidence="1">
    <location>
        <begin position="186"/>
        <end position="196"/>
    </location>
</feature>
<name>A0ABV0S794_9TELE</name>
<feature type="compositionally biased region" description="Polar residues" evidence="1">
    <location>
        <begin position="1"/>
        <end position="10"/>
    </location>
</feature>
<gene>
    <name evidence="2" type="ORF">XENOCAPTIV_016178</name>
</gene>
<comment type="caution">
    <text evidence="2">The sequence shown here is derived from an EMBL/GenBank/DDBJ whole genome shotgun (WGS) entry which is preliminary data.</text>
</comment>
<feature type="compositionally biased region" description="Polar residues" evidence="1">
    <location>
        <begin position="24"/>
        <end position="34"/>
    </location>
</feature>
<dbReference type="EMBL" id="JAHRIN010070573">
    <property type="protein sequence ID" value="MEQ2216439.1"/>
    <property type="molecule type" value="Genomic_DNA"/>
</dbReference>
<accession>A0ABV0S794</accession>
<organism evidence="2 3">
    <name type="scientific">Xenoophorus captivus</name>
    <dbReference type="NCBI Taxonomy" id="1517983"/>
    <lineage>
        <taxon>Eukaryota</taxon>
        <taxon>Metazoa</taxon>
        <taxon>Chordata</taxon>
        <taxon>Craniata</taxon>
        <taxon>Vertebrata</taxon>
        <taxon>Euteleostomi</taxon>
        <taxon>Actinopterygii</taxon>
        <taxon>Neopterygii</taxon>
        <taxon>Teleostei</taxon>
        <taxon>Neoteleostei</taxon>
        <taxon>Acanthomorphata</taxon>
        <taxon>Ovalentaria</taxon>
        <taxon>Atherinomorphae</taxon>
        <taxon>Cyprinodontiformes</taxon>
        <taxon>Goodeidae</taxon>
        <taxon>Xenoophorus</taxon>
    </lineage>
</organism>
<evidence type="ECO:0000313" key="3">
    <source>
        <dbReference type="Proteomes" id="UP001434883"/>
    </source>
</evidence>
<feature type="compositionally biased region" description="Basic and acidic residues" evidence="1">
    <location>
        <begin position="256"/>
        <end position="272"/>
    </location>
</feature>
<feature type="compositionally biased region" description="Polar residues" evidence="1">
    <location>
        <begin position="219"/>
        <end position="230"/>
    </location>
</feature>
<feature type="compositionally biased region" description="Pro residues" evidence="1">
    <location>
        <begin position="231"/>
        <end position="241"/>
    </location>
</feature>
<dbReference type="Proteomes" id="UP001434883">
    <property type="component" value="Unassembled WGS sequence"/>
</dbReference>